<evidence type="ECO:0008006" key="4">
    <source>
        <dbReference type="Google" id="ProtNLM"/>
    </source>
</evidence>
<name>A0A4R2IC82_9GAMM</name>
<accession>A0A4R2IC82</accession>
<dbReference type="RefSeq" id="WP_131994331.1">
    <property type="nucleotide sequence ID" value="NZ_SLWQ01000002.1"/>
</dbReference>
<dbReference type="Proteomes" id="UP000294862">
    <property type="component" value="Unassembled WGS sequence"/>
</dbReference>
<keyword evidence="3" id="KW-1185">Reference proteome</keyword>
<dbReference type="AlphaFoldDB" id="A0A4R2IC82"/>
<comment type="caution">
    <text evidence="2">The sequence shown here is derived from an EMBL/GenBank/DDBJ whole genome shotgun (WGS) entry which is preliminary data.</text>
</comment>
<proteinExistence type="predicted"/>
<evidence type="ECO:0000313" key="2">
    <source>
        <dbReference type="EMBL" id="TCO41762.1"/>
    </source>
</evidence>
<feature type="region of interest" description="Disordered" evidence="1">
    <location>
        <begin position="24"/>
        <end position="43"/>
    </location>
</feature>
<dbReference type="OrthoDB" id="6064646at2"/>
<gene>
    <name evidence="2" type="ORF">EV148_102113</name>
</gene>
<protein>
    <recommendedName>
        <fullName evidence="4">Adhesin domain-containing protein</fullName>
    </recommendedName>
</protein>
<sequence length="289" mass="30074">MRTVVFAAALAALHGCAHVDAGRPVAPSSAAATSGTGAQPSEAEPRRLDFQALLAPDQAVTIDNPYGDVRLRFGGFAHALEIHAVLQQPADAAAIAVQPGVEGGRYRFAPRLPAGAIVAPGQRLDVVAFIPLGHAVAVRTERGLVESRGVRGDIELESVSGDIAIRGTQGSVRAQTGGGSIEASFETAPKGSRQRLATSTGNIVLAVDDHLGATLELATSGVFATEFSLDVEHLANREPNKRAHATIGGDGARVAVESRRGEIRLLRRNAFTPLGGTPADQEYEDNDSD</sequence>
<feature type="compositionally biased region" description="Low complexity" evidence="1">
    <location>
        <begin position="26"/>
        <end position="41"/>
    </location>
</feature>
<evidence type="ECO:0000256" key="1">
    <source>
        <dbReference type="SAM" id="MobiDB-lite"/>
    </source>
</evidence>
<evidence type="ECO:0000313" key="3">
    <source>
        <dbReference type="Proteomes" id="UP000294862"/>
    </source>
</evidence>
<dbReference type="EMBL" id="SLWQ01000002">
    <property type="protein sequence ID" value="TCO41762.1"/>
    <property type="molecule type" value="Genomic_DNA"/>
</dbReference>
<organism evidence="2 3">
    <name type="scientific">Dokdonella fugitiva</name>
    <dbReference type="NCBI Taxonomy" id="328517"/>
    <lineage>
        <taxon>Bacteria</taxon>
        <taxon>Pseudomonadati</taxon>
        <taxon>Pseudomonadota</taxon>
        <taxon>Gammaproteobacteria</taxon>
        <taxon>Lysobacterales</taxon>
        <taxon>Rhodanobacteraceae</taxon>
        <taxon>Dokdonella</taxon>
    </lineage>
</organism>
<reference evidence="2 3" key="1">
    <citation type="journal article" date="2015" name="Stand. Genomic Sci.">
        <title>Genomic Encyclopedia of Bacterial and Archaeal Type Strains, Phase III: the genomes of soil and plant-associated and newly described type strains.</title>
        <authorList>
            <person name="Whitman W.B."/>
            <person name="Woyke T."/>
            <person name="Klenk H.P."/>
            <person name="Zhou Y."/>
            <person name="Lilburn T.G."/>
            <person name="Beck B.J."/>
            <person name="De Vos P."/>
            <person name="Vandamme P."/>
            <person name="Eisen J.A."/>
            <person name="Garrity G."/>
            <person name="Hugenholtz P."/>
            <person name="Kyrpides N.C."/>
        </authorList>
    </citation>
    <scope>NUCLEOTIDE SEQUENCE [LARGE SCALE GENOMIC DNA]</scope>
    <source>
        <strain evidence="2 3">A3</strain>
    </source>
</reference>